<dbReference type="EMBL" id="QGGR01000010">
    <property type="protein sequence ID" value="PWK46306.1"/>
    <property type="molecule type" value="Genomic_DNA"/>
</dbReference>
<feature type="transmembrane region" description="Helical" evidence="1">
    <location>
        <begin position="49"/>
        <end position="67"/>
    </location>
</feature>
<reference evidence="2 3" key="1">
    <citation type="submission" date="2018-05" db="EMBL/GenBank/DDBJ databases">
        <title>Genomic Encyclopedia of Archaeal and Bacterial Type Strains, Phase II (KMG-II): from individual species to whole genera.</title>
        <authorList>
            <person name="Goeker M."/>
        </authorList>
    </citation>
    <scope>NUCLEOTIDE SEQUENCE [LARGE SCALE GENOMIC DNA]</scope>
    <source>
        <strain evidence="2 3">DSM 45184</strain>
    </source>
</reference>
<comment type="caution">
    <text evidence="2">The sequence shown here is derived from an EMBL/GenBank/DDBJ whole genome shotgun (WGS) entry which is preliminary data.</text>
</comment>
<keyword evidence="1" id="KW-1133">Transmembrane helix</keyword>
<evidence type="ECO:0000256" key="1">
    <source>
        <dbReference type="SAM" id="Phobius"/>
    </source>
</evidence>
<dbReference type="OrthoDB" id="4247480at2"/>
<dbReference type="RefSeq" id="WP_146246404.1">
    <property type="nucleotide sequence ID" value="NZ_BONA01000053.1"/>
</dbReference>
<sequence>MTSSPDETSDAEVPRQTITLNEAVLASVVESYYPDAVRAGTSARLRAQAAQSVATALAGAAVASLTLSNFKQLDPKLRLVGCVTILAWTVASILYMRAVGAPAPDIDKLRGVNDPDSLIKIVLERSREERKSVDGRQKWGNIAAAAGAVLTAFTFAAAVLLPDYHEEKKATLILSSDQAVLVEKNDCGTTVNISGKLRTESLKTDMLEFVIKCGEKESLLLLPKRDVKGIVVDDS</sequence>
<keyword evidence="1" id="KW-0812">Transmembrane</keyword>
<keyword evidence="3" id="KW-1185">Reference proteome</keyword>
<dbReference type="Proteomes" id="UP000245697">
    <property type="component" value="Unassembled WGS sequence"/>
</dbReference>
<proteinExistence type="predicted"/>
<feature type="transmembrane region" description="Helical" evidence="1">
    <location>
        <begin position="139"/>
        <end position="161"/>
    </location>
</feature>
<feature type="transmembrane region" description="Helical" evidence="1">
    <location>
        <begin position="79"/>
        <end position="98"/>
    </location>
</feature>
<evidence type="ECO:0000313" key="3">
    <source>
        <dbReference type="Proteomes" id="UP000245697"/>
    </source>
</evidence>
<organism evidence="2 3">
    <name type="scientific">Actinoplanes xinjiangensis</name>
    <dbReference type="NCBI Taxonomy" id="512350"/>
    <lineage>
        <taxon>Bacteria</taxon>
        <taxon>Bacillati</taxon>
        <taxon>Actinomycetota</taxon>
        <taxon>Actinomycetes</taxon>
        <taxon>Micromonosporales</taxon>
        <taxon>Micromonosporaceae</taxon>
        <taxon>Actinoplanes</taxon>
    </lineage>
</organism>
<evidence type="ECO:0000313" key="2">
    <source>
        <dbReference type="EMBL" id="PWK46306.1"/>
    </source>
</evidence>
<name>A0A316FF61_9ACTN</name>
<accession>A0A316FF61</accession>
<protein>
    <submittedName>
        <fullName evidence="2">Uncharacterized protein</fullName>
    </submittedName>
</protein>
<gene>
    <name evidence="2" type="ORF">BC793_110300</name>
</gene>
<keyword evidence="1" id="KW-0472">Membrane</keyword>
<dbReference type="AlphaFoldDB" id="A0A316FF61"/>